<dbReference type="AlphaFoldDB" id="A0A382C3Z1"/>
<dbReference type="EMBL" id="UINC01032579">
    <property type="protein sequence ID" value="SVB20472.1"/>
    <property type="molecule type" value="Genomic_DNA"/>
</dbReference>
<keyword evidence="1" id="KW-0812">Transmembrane</keyword>
<evidence type="ECO:0000313" key="2">
    <source>
        <dbReference type="EMBL" id="SVB20472.1"/>
    </source>
</evidence>
<reference evidence="2" key="1">
    <citation type="submission" date="2018-05" db="EMBL/GenBank/DDBJ databases">
        <authorList>
            <person name="Lanie J.A."/>
            <person name="Ng W.-L."/>
            <person name="Kazmierczak K.M."/>
            <person name="Andrzejewski T.M."/>
            <person name="Davidsen T.M."/>
            <person name="Wayne K.J."/>
            <person name="Tettelin H."/>
            <person name="Glass J.I."/>
            <person name="Rusch D."/>
            <person name="Podicherti R."/>
            <person name="Tsui H.-C.T."/>
            <person name="Winkler M.E."/>
        </authorList>
    </citation>
    <scope>NUCLEOTIDE SEQUENCE</scope>
</reference>
<feature type="transmembrane region" description="Helical" evidence="1">
    <location>
        <begin position="160"/>
        <end position="180"/>
    </location>
</feature>
<feature type="transmembrane region" description="Helical" evidence="1">
    <location>
        <begin position="200"/>
        <end position="221"/>
    </location>
</feature>
<gene>
    <name evidence="2" type="ORF">METZ01_LOCUS173326</name>
</gene>
<accession>A0A382C3Z1</accession>
<name>A0A382C3Z1_9ZZZZ</name>
<feature type="transmembrane region" description="Helical" evidence="1">
    <location>
        <begin position="319"/>
        <end position="337"/>
    </location>
</feature>
<keyword evidence="1" id="KW-0472">Membrane</keyword>
<feature type="transmembrane region" description="Helical" evidence="1">
    <location>
        <begin position="252"/>
        <end position="273"/>
    </location>
</feature>
<feature type="transmembrane region" description="Helical" evidence="1">
    <location>
        <begin position="136"/>
        <end position="154"/>
    </location>
</feature>
<feature type="transmembrane region" description="Helical" evidence="1">
    <location>
        <begin position="43"/>
        <end position="64"/>
    </location>
</feature>
<evidence type="ECO:0000256" key="1">
    <source>
        <dbReference type="SAM" id="Phobius"/>
    </source>
</evidence>
<feature type="transmembrane region" description="Helical" evidence="1">
    <location>
        <begin position="84"/>
        <end position="104"/>
    </location>
</feature>
<sequence>MVAIAAIGLVAFIVHLTVRRHEKTTSDLAEQQIEAGKPKWFEYLLAVVAVLGLIAAVIAVIMYWYPFGADHESSWRSGTRPLVFLVGMLLIGVVALIVFIVTIASRRFSADRIPQEKNLPDISQVEPVRAPAGIRLFGLLAVVVAFLALNWIAVDKSNQYLLMVYLMYPATIGVALVLLFDKATRAWSVKQKGEPFREWVFCDGMIFLLFLSFLNLVNNGGAENYNALFWDVLYLTLFFFVFWLVDRKVTRYRFLVAYAYFLIAPILLFIWRIVRGVQLPETLSWWSTVWPFTVLAGIFLIIEIIALSVTRGSNRQAGGAIRDVIFIVLYGVFLLVARA</sequence>
<feature type="transmembrane region" description="Helical" evidence="1">
    <location>
        <begin position="227"/>
        <end position="245"/>
    </location>
</feature>
<keyword evidence="1" id="KW-1133">Transmembrane helix</keyword>
<organism evidence="2">
    <name type="scientific">marine metagenome</name>
    <dbReference type="NCBI Taxonomy" id="408172"/>
    <lineage>
        <taxon>unclassified sequences</taxon>
        <taxon>metagenomes</taxon>
        <taxon>ecological metagenomes</taxon>
    </lineage>
</organism>
<protein>
    <submittedName>
        <fullName evidence="2">Uncharacterized protein</fullName>
    </submittedName>
</protein>
<proteinExistence type="predicted"/>
<feature type="transmembrane region" description="Helical" evidence="1">
    <location>
        <begin position="285"/>
        <end position="307"/>
    </location>
</feature>